<protein>
    <submittedName>
        <fullName evidence="1">Uncharacterized protein</fullName>
    </submittedName>
</protein>
<accession>A0A422M302</accession>
<evidence type="ECO:0000313" key="3">
    <source>
        <dbReference type="EMBL" id="RNE29580.1"/>
    </source>
</evidence>
<reference evidence="4 5" key="1">
    <citation type="journal article" date="2018" name="Front. Microbiol.">
        <title>Conversion of Methionine to Cysteine in Lactobacillus paracasei Depends on the Highly Mobile cysK-ctl-cysE Gene Cluster.</title>
        <authorList>
            <person name="Wuthrich D."/>
            <person name="Irmler S."/>
            <person name="Berthoud H."/>
            <person name="Guggenbuhl B."/>
            <person name="Eugster E."/>
            <person name="Bruggmann R."/>
        </authorList>
    </citation>
    <scope>NUCLEOTIDE SEQUENCE [LARGE SCALE GENOMIC DNA]</scope>
    <source>
        <strain evidence="1 5">FAM18157</strain>
        <strain evidence="2 6">FAM18172</strain>
        <strain evidence="3 4">FAM6012</strain>
    </source>
</reference>
<comment type="caution">
    <text evidence="1">The sequence shown here is derived from an EMBL/GenBank/DDBJ whole genome shotgun (WGS) entry which is preliminary data.</text>
</comment>
<evidence type="ECO:0000313" key="6">
    <source>
        <dbReference type="Proteomes" id="UP000285532"/>
    </source>
</evidence>
<evidence type="ECO:0000313" key="4">
    <source>
        <dbReference type="Proteomes" id="UP000284123"/>
    </source>
</evidence>
<name>A0A422M302_LACPA</name>
<evidence type="ECO:0000313" key="1">
    <source>
        <dbReference type="EMBL" id="RND80600.1"/>
    </source>
</evidence>
<dbReference type="Proteomes" id="UP000284716">
    <property type="component" value="Unassembled WGS sequence"/>
</dbReference>
<dbReference type="EMBL" id="LKFS01000076">
    <property type="protein sequence ID" value="RND80600.1"/>
    <property type="molecule type" value="Genomic_DNA"/>
</dbReference>
<proteinExistence type="predicted"/>
<organism evidence="1 5">
    <name type="scientific">Lacticaseibacillus paracasei</name>
    <name type="common">Lactobacillus paracasei</name>
    <dbReference type="NCBI Taxonomy" id="1597"/>
    <lineage>
        <taxon>Bacteria</taxon>
        <taxon>Bacillati</taxon>
        <taxon>Bacillota</taxon>
        <taxon>Bacilli</taxon>
        <taxon>Lactobacillales</taxon>
        <taxon>Lactobacillaceae</taxon>
        <taxon>Lacticaseibacillus</taxon>
    </lineage>
</organism>
<sequence>MQKRRHSQKRASVFLLITLLLSVLVALIPPLISKPISVGAGQNIAVTGFGSQDATITDTTGKDFTHAPIFRCIACTP</sequence>
<dbReference type="AlphaFoldDB" id="A0A422M302"/>
<dbReference type="EMBL" id="LKGI01000068">
    <property type="protein sequence ID" value="RNE29580.1"/>
    <property type="molecule type" value="Genomic_DNA"/>
</dbReference>
<gene>
    <name evidence="1" type="ORF">FAM18157_01884</name>
    <name evidence="2" type="ORF">FAM18172_02436</name>
    <name evidence="3" type="ORF">FAM6012_01924</name>
</gene>
<dbReference type="EMBL" id="LKFU01000096">
    <property type="protein sequence ID" value="RND83235.1"/>
    <property type="molecule type" value="Genomic_DNA"/>
</dbReference>
<dbReference type="Proteomes" id="UP000284123">
    <property type="component" value="Unassembled WGS sequence"/>
</dbReference>
<dbReference type="Proteomes" id="UP000285532">
    <property type="component" value="Unassembled WGS sequence"/>
</dbReference>
<dbReference type="RefSeq" id="WP_003603338.1">
    <property type="nucleotide sequence ID" value="NZ_CP029546.1"/>
</dbReference>
<evidence type="ECO:0000313" key="5">
    <source>
        <dbReference type="Proteomes" id="UP000284716"/>
    </source>
</evidence>
<evidence type="ECO:0000313" key="2">
    <source>
        <dbReference type="EMBL" id="RND83235.1"/>
    </source>
</evidence>